<dbReference type="Proteomes" id="UP001501940">
    <property type="component" value="Chromosome 11"/>
</dbReference>
<dbReference type="SMART" id="SM00255">
    <property type="entry name" value="TIR"/>
    <property type="match status" value="1"/>
</dbReference>
<dbReference type="PRINTS" id="PR01536">
    <property type="entry name" value="INTRLKN1R12F"/>
</dbReference>
<reference evidence="13" key="2">
    <citation type="submission" date="2025-08" db="UniProtKB">
        <authorList>
            <consortium name="Ensembl"/>
        </authorList>
    </citation>
    <scope>IDENTIFICATION</scope>
</reference>
<dbReference type="Pfam" id="PF01582">
    <property type="entry name" value="TIR"/>
    <property type="match status" value="1"/>
</dbReference>
<dbReference type="GO" id="GO:0004908">
    <property type="term" value="F:interleukin-1 receptor activity"/>
    <property type="evidence" value="ECO:0007669"/>
    <property type="project" value="InterPro"/>
</dbReference>
<keyword evidence="6" id="KW-1015">Disulfide bond</keyword>
<keyword evidence="9" id="KW-0472">Membrane</keyword>
<dbReference type="SUPFAM" id="SSF48726">
    <property type="entry name" value="Immunoglobulin"/>
    <property type="match status" value="3"/>
</dbReference>
<keyword evidence="5" id="KW-0520">NAD</keyword>
<dbReference type="PROSITE" id="PS51257">
    <property type="entry name" value="PROKAR_LIPOPROTEIN"/>
    <property type="match status" value="1"/>
</dbReference>
<dbReference type="GeneTree" id="ENSGT01090000259985"/>
<evidence type="ECO:0000256" key="6">
    <source>
        <dbReference type="ARBA" id="ARBA00023157"/>
    </source>
</evidence>
<name>A0AAQ5ZFJ2_AMPOC</name>
<feature type="domain" description="Ig-like" evidence="12">
    <location>
        <begin position="230"/>
        <end position="313"/>
    </location>
</feature>
<accession>A0AAQ5ZFJ2</accession>
<dbReference type="PROSITE" id="PS50835">
    <property type="entry name" value="IG_LIKE"/>
    <property type="match status" value="3"/>
</dbReference>
<evidence type="ECO:0000259" key="11">
    <source>
        <dbReference type="PROSITE" id="PS50104"/>
    </source>
</evidence>
<dbReference type="Ensembl" id="ENSAOCT00000070768.1">
    <property type="protein sequence ID" value="ENSAOCP00000063156.1"/>
    <property type="gene ID" value="ENSAOCG00000002377.2"/>
</dbReference>
<evidence type="ECO:0000313" key="14">
    <source>
        <dbReference type="Proteomes" id="UP001501940"/>
    </source>
</evidence>
<proteinExistence type="inferred from homology"/>
<dbReference type="InterPro" id="IPR007110">
    <property type="entry name" value="Ig-like_dom"/>
</dbReference>
<keyword evidence="9" id="KW-0812">Transmembrane</keyword>
<dbReference type="Gene3D" id="2.60.40.10">
    <property type="entry name" value="Immunoglobulins"/>
    <property type="match status" value="3"/>
</dbReference>
<dbReference type="GO" id="GO:0016787">
    <property type="term" value="F:hydrolase activity"/>
    <property type="evidence" value="ECO:0007669"/>
    <property type="project" value="UniProtKB-KW"/>
</dbReference>
<dbReference type="SUPFAM" id="SSF52200">
    <property type="entry name" value="Toll/Interleukin receptor TIR domain"/>
    <property type="match status" value="1"/>
</dbReference>
<keyword evidence="2 10" id="KW-0732">Signal</keyword>
<keyword evidence="9" id="KW-1133">Transmembrane helix</keyword>
<dbReference type="InterPro" id="IPR003599">
    <property type="entry name" value="Ig_sub"/>
</dbReference>
<evidence type="ECO:0000256" key="2">
    <source>
        <dbReference type="ARBA" id="ARBA00022729"/>
    </source>
</evidence>
<feature type="signal peptide" evidence="10">
    <location>
        <begin position="1"/>
        <end position="33"/>
    </location>
</feature>
<feature type="transmembrane region" description="Helical" evidence="9">
    <location>
        <begin position="333"/>
        <end position="354"/>
    </location>
</feature>
<dbReference type="PROSITE" id="PS50104">
    <property type="entry name" value="TIR"/>
    <property type="match status" value="1"/>
</dbReference>
<dbReference type="SMART" id="SM00409">
    <property type="entry name" value="IG"/>
    <property type="match status" value="3"/>
</dbReference>
<dbReference type="InterPro" id="IPR004074">
    <property type="entry name" value="IL-1_rcpt_I/II-typ"/>
</dbReference>
<dbReference type="Gene3D" id="3.40.50.10140">
    <property type="entry name" value="Toll/interleukin-1 receptor homology (TIR) domain"/>
    <property type="match status" value="1"/>
</dbReference>
<comment type="similarity">
    <text evidence="1">Belongs to the interleukin-1 receptor family.</text>
</comment>
<evidence type="ECO:0000256" key="9">
    <source>
        <dbReference type="SAM" id="Phobius"/>
    </source>
</evidence>
<dbReference type="InterPro" id="IPR036179">
    <property type="entry name" value="Ig-like_dom_sf"/>
</dbReference>
<sequence length="555" mass="63199">MEPRLNGDGKPSVSRFPLGPVLVLSLLAVLASCHDHSGETESFHVNVGHLFLLKCYSADVHSEVIWSRGDNSSLPSGVELRDGLLWFLPVQTSHNGTYTCEQRDETRSRRMTFEVLVSSENCPDAPEVRYIQNGVSGSLYCKQDEIFRLNNVRNVRWMKECQPVQREGESISVDERGDMMLPEASESDAGKYTCLVDITLNGRTYTASRSVQLTITTDPMIIGTVQVREPQQQVVMVKVGERVELKCSAYTGFAEDNETSMYWTVDDSFTEDHEELTESLKYFHERGNVYAQSTLTISKVRRQFLNVPIKCIIWNPLGKDEGVAFLQEADHSALYMSVSAFLVTLVLAASFYFLKVDLVLYYRKLLRHFPKQQVLDGKLYDAYVSFLHPDNLSADVTASFTLNILPEELEDQHGYSLYIRGRDDCPGEAMHDAIAATVHQCRRLIIILSSDTKTRETSPLHENQNHLCYEQKVGLHDALLQNDPRVILVEIDGPVDYSHLPESLCYIKRKQGALKWKKDFLGTQKLTKLYSNRNFWKNLRYHMPPVPGRRLQSVV</sequence>
<evidence type="ECO:0000256" key="4">
    <source>
        <dbReference type="ARBA" id="ARBA00022801"/>
    </source>
</evidence>
<keyword evidence="7" id="KW-0325">Glycoprotein</keyword>
<dbReference type="InterPro" id="IPR015621">
    <property type="entry name" value="IL-1_rcpt_fam"/>
</dbReference>
<keyword evidence="8" id="KW-0393">Immunoglobulin domain</keyword>
<evidence type="ECO:0000256" key="10">
    <source>
        <dbReference type="SAM" id="SignalP"/>
    </source>
</evidence>
<feature type="domain" description="Ig-like" evidence="12">
    <location>
        <begin position="11"/>
        <end position="112"/>
    </location>
</feature>
<dbReference type="AlphaFoldDB" id="A0AAQ5ZFJ2"/>
<feature type="domain" description="Ig-like" evidence="12">
    <location>
        <begin position="123"/>
        <end position="212"/>
    </location>
</feature>
<evidence type="ECO:0008006" key="15">
    <source>
        <dbReference type="Google" id="ProtNLM"/>
    </source>
</evidence>
<organism evidence="13 14">
    <name type="scientific">Amphiprion ocellaris</name>
    <name type="common">Clown anemonefish</name>
    <dbReference type="NCBI Taxonomy" id="80972"/>
    <lineage>
        <taxon>Eukaryota</taxon>
        <taxon>Metazoa</taxon>
        <taxon>Chordata</taxon>
        <taxon>Craniata</taxon>
        <taxon>Vertebrata</taxon>
        <taxon>Euteleostomi</taxon>
        <taxon>Actinopterygii</taxon>
        <taxon>Neopterygii</taxon>
        <taxon>Teleostei</taxon>
        <taxon>Neoteleostei</taxon>
        <taxon>Acanthomorphata</taxon>
        <taxon>Ovalentaria</taxon>
        <taxon>Pomacentridae</taxon>
        <taxon>Amphiprion</taxon>
    </lineage>
</organism>
<dbReference type="PANTHER" id="PTHR11890">
    <property type="entry name" value="INTERLEUKIN-1 RECEPTOR FAMILY MEMBER"/>
    <property type="match status" value="1"/>
</dbReference>
<dbReference type="PANTHER" id="PTHR11890:SF26">
    <property type="entry name" value="INTERLEUKIN-1 RECEPTOR TYPE 1"/>
    <property type="match status" value="1"/>
</dbReference>
<keyword evidence="4" id="KW-0378">Hydrolase</keyword>
<evidence type="ECO:0000256" key="3">
    <source>
        <dbReference type="ARBA" id="ARBA00022737"/>
    </source>
</evidence>
<evidence type="ECO:0000313" key="13">
    <source>
        <dbReference type="Ensembl" id="ENSAOCP00000063156.1"/>
    </source>
</evidence>
<dbReference type="InterPro" id="IPR000157">
    <property type="entry name" value="TIR_dom"/>
</dbReference>
<reference evidence="13" key="3">
    <citation type="submission" date="2025-09" db="UniProtKB">
        <authorList>
            <consortium name="Ensembl"/>
        </authorList>
    </citation>
    <scope>IDENTIFICATION</scope>
</reference>
<evidence type="ECO:0000256" key="1">
    <source>
        <dbReference type="ARBA" id="ARBA00009752"/>
    </source>
</evidence>
<evidence type="ECO:0000256" key="8">
    <source>
        <dbReference type="ARBA" id="ARBA00023319"/>
    </source>
</evidence>
<feature type="chain" id="PRO_5043624808" description="Interleukin-1 receptor accessory protein-like 1" evidence="10">
    <location>
        <begin position="34"/>
        <end position="555"/>
    </location>
</feature>
<evidence type="ECO:0000259" key="12">
    <source>
        <dbReference type="PROSITE" id="PS50835"/>
    </source>
</evidence>
<keyword evidence="14" id="KW-1185">Reference proteome</keyword>
<evidence type="ECO:0000256" key="7">
    <source>
        <dbReference type="ARBA" id="ARBA00023180"/>
    </source>
</evidence>
<dbReference type="InterPro" id="IPR013783">
    <property type="entry name" value="Ig-like_fold"/>
</dbReference>
<dbReference type="PRINTS" id="PR01537">
    <property type="entry name" value="INTRLKN1R1F"/>
</dbReference>
<evidence type="ECO:0000256" key="5">
    <source>
        <dbReference type="ARBA" id="ARBA00023027"/>
    </source>
</evidence>
<feature type="domain" description="TIR" evidence="11">
    <location>
        <begin position="378"/>
        <end position="543"/>
    </location>
</feature>
<dbReference type="InterPro" id="IPR035897">
    <property type="entry name" value="Toll_tir_struct_dom_sf"/>
</dbReference>
<reference evidence="13 14" key="1">
    <citation type="submission" date="2022-01" db="EMBL/GenBank/DDBJ databases">
        <title>A chromosome-scale genome assembly of the false clownfish, Amphiprion ocellaris.</title>
        <authorList>
            <person name="Ryu T."/>
        </authorList>
    </citation>
    <scope>NUCLEOTIDE SEQUENCE [LARGE SCALE GENOMIC DNA]</scope>
</reference>
<keyword evidence="3" id="KW-0677">Repeat</keyword>
<protein>
    <recommendedName>
        <fullName evidence="15">Interleukin-1 receptor accessory protein-like 1</fullName>
    </recommendedName>
</protein>